<keyword evidence="3" id="KW-0808">Transferase</keyword>
<feature type="transmembrane region" description="Helical" evidence="1">
    <location>
        <begin position="136"/>
        <end position="153"/>
    </location>
</feature>
<keyword evidence="1" id="KW-0472">Membrane</keyword>
<feature type="transmembrane region" description="Helical" evidence="1">
    <location>
        <begin position="220"/>
        <end position="239"/>
    </location>
</feature>
<evidence type="ECO:0000256" key="1">
    <source>
        <dbReference type="SAM" id="Phobius"/>
    </source>
</evidence>
<dbReference type="EMBL" id="JACOPD010000001">
    <property type="protein sequence ID" value="MBC5679390.1"/>
    <property type="molecule type" value="Genomic_DNA"/>
</dbReference>
<proteinExistence type="predicted"/>
<dbReference type="RefSeq" id="WP_186835777.1">
    <property type="nucleotide sequence ID" value="NZ_JACOPD010000001.1"/>
</dbReference>
<organism evidence="3 4">
    <name type="scientific">Lachnospira hominis</name>
    <name type="common">ex Liu et al. 2021</name>
    <dbReference type="NCBI Taxonomy" id="2763051"/>
    <lineage>
        <taxon>Bacteria</taxon>
        <taxon>Bacillati</taxon>
        <taxon>Bacillota</taxon>
        <taxon>Clostridia</taxon>
        <taxon>Lachnospirales</taxon>
        <taxon>Lachnospiraceae</taxon>
        <taxon>Lachnospira</taxon>
    </lineage>
</organism>
<dbReference type="Pfam" id="PF01757">
    <property type="entry name" value="Acyl_transf_3"/>
    <property type="match status" value="1"/>
</dbReference>
<feature type="transmembrane region" description="Helical" evidence="1">
    <location>
        <begin position="55"/>
        <end position="84"/>
    </location>
</feature>
<comment type="caution">
    <text evidence="3">The sequence shown here is derived from an EMBL/GenBank/DDBJ whole genome shotgun (WGS) entry which is preliminary data.</text>
</comment>
<feature type="transmembrane region" description="Helical" evidence="1">
    <location>
        <begin position="325"/>
        <end position="348"/>
    </location>
</feature>
<evidence type="ECO:0000313" key="4">
    <source>
        <dbReference type="Proteomes" id="UP000628463"/>
    </source>
</evidence>
<gene>
    <name evidence="3" type="ORF">H8S01_00205</name>
</gene>
<feature type="domain" description="Acyltransferase 3" evidence="2">
    <location>
        <begin position="12"/>
        <end position="340"/>
    </location>
</feature>
<dbReference type="InterPro" id="IPR002656">
    <property type="entry name" value="Acyl_transf_3_dom"/>
</dbReference>
<feature type="transmembrane region" description="Helical" evidence="1">
    <location>
        <begin position="189"/>
        <end position="208"/>
    </location>
</feature>
<dbReference type="Proteomes" id="UP000628463">
    <property type="component" value="Unassembled WGS sequence"/>
</dbReference>
<sequence>MEKQSEVNRNCGIEMLKIISIFLIIISHVVMTIRLKNQFVSYDDYIFDFSYVSKGMSGIILAIFQHFGSLGNTIFFVCSSWFLLEKDTVSKNKWIKMFLEIWTISCAILLIMLIYTGGRINNKLIIKSLLPNFFTNNWYVTAYLIFYPLHTVLNRIIKDLNQKNLLKITTVLFLLYCVCNSLYDSFFSSVIIMWITLYFFIAYIKIYMIELCNNIKVNSIVLIIGISIIFFLIVFTYIAGENNKFFANKMLFWNKNCNPIFWVIAVTSFNIFRKINIKSSFINNISKYSLLIYIIHENILLRNYIRPYILHLIYNILGYKYIIVWVVLLSIVIFAFSLLIGIIYRVLFGKIIEKLAGKMIVLIDEIYKKYEKTMYKIK</sequence>
<feature type="transmembrane region" description="Helical" evidence="1">
    <location>
        <begin position="96"/>
        <end position="116"/>
    </location>
</feature>
<reference evidence="3 4" key="1">
    <citation type="submission" date="2020-08" db="EMBL/GenBank/DDBJ databases">
        <title>Genome public.</title>
        <authorList>
            <person name="Liu C."/>
            <person name="Sun Q."/>
        </authorList>
    </citation>
    <scope>NUCLEOTIDE SEQUENCE [LARGE SCALE GENOMIC DNA]</scope>
    <source>
        <strain evidence="3 4">NSJ-43</strain>
    </source>
</reference>
<feature type="transmembrane region" description="Helical" evidence="1">
    <location>
        <begin position="259"/>
        <end position="276"/>
    </location>
</feature>
<keyword evidence="1" id="KW-1133">Transmembrane helix</keyword>
<keyword evidence="1" id="KW-0812">Transmembrane</keyword>
<evidence type="ECO:0000259" key="2">
    <source>
        <dbReference type="Pfam" id="PF01757"/>
    </source>
</evidence>
<keyword evidence="3" id="KW-0012">Acyltransferase</keyword>
<feature type="transmembrane region" description="Helical" evidence="1">
    <location>
        <begin position="288"/>
        <end position="305"/>
    </location>
</feature>
<accession>A0ABR7FXJ9</accession>
<evidence type="ECO:0000313" key="3">
    <source>
        <dbReference type="EMBL" id="MBC5679390.1"/>
    </source>
</evidence>
<keyword evidence="4" id="KW-1185">Reference proteome</keyword>
<feature type="transmembrane region" description="Helical" evidence="1">
    <location>
        <begin position="165"/>
        <end position="183"/>
    </location>
</feature>
<protein>
    <submittedName>
        <fullName evidence="3">Acyltransferase family protein</fullName>
    </submittedName>
</protein>
<name>A0ABR7FXJ9_9FIRM</name>
<dbReference type="GO" id="GO:0016746">
    <property type="term" value="F:acyltransferase activity"/>
    <property type="evidence" value="ECO:0007669"/>
    <property type="project" value="UniProtKB-KW"/>
</dbReference>
<feature type="transmembrane region" description="Helical" evidence="1">
    <location>
        <begin position="12"/>
        <end position="35"/>
    </location>
</feature>